<organism evidence="1 2">
    <name type="scientific">Juglans regia</name>
    <name type="common">English walnut</name>
    <dbReference type="NCBI Taxonomy" id="51240"/>
    <lineage>
        <taxon>Eukaryota</taxon>
        <taxon>Viridiplantae</taxon>
        <taxon>Streptophyta</taxon>
        <taxon>Embryophyta</taxon>
        <taxon>Tracheophyta</taxon>
        <taxon>Spermatophyta</taxon>
        <taxon>Magnoliopsida</taxon>
        <taxon>eudicotyledons</taxon>
        <taxon>Gunneridae</taxon>
        <taxon>Pentapetalae</taxon>
        <taxon>rosids</taxon>
        <taxon>fabids</taxon>
        <taxon>Fagales</taxon>
        <taxon>Juglandaceae</taxon>
        <taxon>Juglans</taxon>
    </lineage>
</organism>
<protein>
    <submittedName>
        <fullName evidence="2">Protein PSK SIMULATOR 1-like</fullName>
    </submittedName>
</protein>
<name>A0A2I4E8V1_JUGRE</name>
<dbReference type="InterPro" id="IPR021864">
    <property type="entry name" value="DUF3475"/>
</dbReference>
<sequence>MAFETWLIKVKTAISNSFEVVRPAAPNPRLIKRSNVGVLAFEIAGLMSKLLHLWQSLLDKNTVRLRNESISLEGVHKIVSNDEAFLLGLACAELSENLRLVAKSVSRISKKCEEPSLRCFERLFDEFANWGRDPHSWVLSLKEMEARIKKMDRYVTLTATLHREVDELSVMESVLNKSLVKCQEKESSISISELQQKIYWQRQEIKYLKERSLWNRSFDTVVSLLARSIFTILARIKLVFGIGICPESLTRSLSASATVHPSDQNPSSCLFVSGPLMKSSELEEKKDLADGFFESNSKLLKPPATTLGAAALALHYSNLIIVMEKMIKSPQLVGVDARDDLYAMLPSSIRSMLRDRLKGSAGFSASDPVLAGEWREALGKILGWLSPLAHNMIKWQSERSFEQQTLVPKTNVMLLQTLFFANKEKTEAAITELLVGLNYIWKFEREMTAKALFESTNFNGMILNAKNSG</sequence>
<dbReference type="Pfam" id="PF05003">
    <property type="entry name" value="DUF668"/>
    <property type="match status" value="1"/>
</dbReference>
<dbReference type="Proteomes" id="UP000235220">
    <property type="component" value="Chromosome 1"/>
</dbReference>
<gene>
    <name evidence="2" type="primary">LOC108987376</name>
</gene>
<dbReference type="STRING" id="51240.A0A2I4E8V1"/>
<dbReference type="PANTHER" id="PTHR31371:SF14">
    <property type="entry name" value="SIMILARITY TO UNKNOWN PROTEIN"/>
    <property type="match status" value="1"/>
</dbReference>
<evidence type="ECO:0000313" key="1">
    <source>
        <dbReference type="Proteomes" id="UP000235220"/>
    </source>
</evidence>
<evidence type="ECO:0000313" key="2">
    <source>
        <dbReference type="RefSeq" id="XP_018815822.1"/>
    </source>
</evidence>
<dbReference type="InterPro" id="IPR007700">
    <property type="entry name" value="DUF668"/>
</dbReference>
<dbReference type="GeneID" id="108987376"/>
<dbReference type="PANTHER" id="PTHR31371">
    <property type="entry name" value="BNAC09G50660D PROTEIN"/>
    <property type="match status" value="1"/>
</dbReference>
<dbReference type="Pfam" id="PF11961">
    <property type="entry name" value="DUF3475"/>
    <property type="match status" value="1"/>
</dbReference>
<dbReference type="AlphaFoldDB" id="A0A2I4E8V1"/>
<dbReference type="GO" id="GO:0045927">
    <property type="term" value="P:positive regulation of growth"/>
    <property type="evidence" value="ECO:0007669"/>
    <property type="project" value="InterPro"/>
</dbReference>
<dbReference type="OrthoDB" id="2018987at2759"/>
<dbReference type="FunCoup" id="A0A2I4E8V1">
    <property type="interactions" value="171"/>
</dbReference>
<reference evidence="2" key="1">
    <citation type="submission" date="2025-08" db="UniProtKB">
        <authorList>
            <consortium name="RefSeq"/>
        </authorList>
    </citation>
    <scope>IDENTIFICATION</scope>
    <source>
        <tissue evidence="2">Leaves</tissue>
    </source>
</reference>
<dbReference type="Gramene" id="Jr01_11300_p1">
    <property type="protein sequence ID" value="cds.Jr01_11300_p1"/>
    <property type="gene ID" value="Jr01_11300"/>
</dbReference>
<dbReference type="RefSeq" id="XP_018815822.1">
    <property type="nucleotide sequence ID" value="XM_018960277.2"/>
</dbReference>
<dbReference type="KEGG" id="jre:108987376"/>
<accession>A0A2I4E8V1</accession>
<proteinExistence type="predicted"/>
<keyword evidence="1" id="KW-1185">Reference proteome</keyword>